<dbReference type="Proteomes" id="UP000233551">
    <property type="component" value="Unassembled WGS sequence"/>
</dbReference>
<comment type="caution">
    <text evidence="2">The sequence shown here is derived from an EMBL/GenBank/DDBJ whole genome shotgun (WGS) entry which is preliminary data.</text>
</comment>
<feature type="region of interest" description="Disordered" evidence="1">
    <location>
        <begin position="38"/>
        <end position="67"/>
    </location>
</feature>
<organism evidence="2 3">
    <name type="scientific">Punica granatum</name>
    <name type="common">Pomegranate</name>
    <dbReference type="NCBI Taxonomy" id="22663"/>
    <lineage>
        <taxon>Eukaryota</taxon>
        <taxon>Viridiplantae</taxon>
        <taxon>Streptophyta</taxon>
        <taxon>Embryophyta</taxon>
        <taxon>Tracheophyta</taxon>
        <taxon>Spermatophyta</taxon>
        <taxon>Magnoliopsida</taxon>
        <taxon>eudicotyledons</taxon>
        <taxon>Gunneridae</taxon>
        <taxon>Pentapetalae</taxon>
        <taxon>rosids</taxon>
        <taxon>malvids</taxon>
        <taxon>Myrtales</taxon>
        <taxon>Lythraceae</taxon>
        <taxon>Punica</taxon>
    </lineage>
</organism>
<protein>
    <submittedName>
        <fullName evidence="2">Uncharacterized protein</fullName>
    </submittedName>
</protein>
<keyword evidence="3" id="KW-1185">Reference proteome</keyword>
<proteinExistence type="predicted"/>
<evidence type="ECO:0000313" key="2">
    <source>
        <dbReference type="EMBL" id="PKI43053.1"/>
    </source>
</evidence>
<evidence type="ECO:0000256" key="1">
    <source>
        <dbReference type="SAM" id="MobiDB-lite"/>
    </source>
</evidence>
<name>A0A2I0IH09_PUNGR</name>
<feature type="compositionally biased region" description="Basic and acidic residues" evidence="1">
    <location>
        <begin position="49"/>
        <end position="60"/>
    </location>
</feature>
<sequence>MEGSGCPTLATTAPMKLPARPEVTDDLVWVVMVGVWQPPSRKSSSLSSFKEREREREKRHSSGPTSASTVLIEVVREKEREIVGWWGLNASHHRLRRGRQRPLGLPLNSSWVVVVDVGPLSPLSLVNAWCISIFS</sequence>
<accession>A0A2I0IH09</accession>
<gene>
    <name evidence="2" type="ORF">CRG98_036532</name>
</gene>
<dbReference type="AlphaFoldDB" id="A0A2I0IH09"/>
<dbReference type="EMBL" id="PGOL01003088">
    <property type="protein sequence ID" value="PKI43053.1"/>
    <property type="molecule type" value="Genomic_DNA"/>
</dbReference>
<reference evidence="2 3" key="1">
    <citation type="submission" date="2017-11" db="EMBL/GenBank/DDBJ databases">
        <title>De-novo sequencing of pomegranate (Punica granatum L.) genome.</title>
        <authorList>
            <person name="Akparov Z."/>
            <person name="Amiraslanov A."/>
            <person name="Hajiyeva S."/>
            <person name="Abbasov M."/>
            <person name="Kaur K."/>
            <person name="Hamwieh A."/>
            <person name="Solovyev V."/>
            <person name="Salamov A."/>
            <person name="Braich B."/>
            <person name="Kosarev P."/>
            <person name="Mahmoud A."/>
            <person name="Hajiyev E."/>
            <person name="Babayeva S."/>
            <person name="Izzatullayeva V."/>
            <person name="Mammadov A."/>
            <person name="Mammadov A."/>
            <person name="Sharifova S."/>
            <person name="Ojaghi J."/>
            <person name="Eynullazada K."/>
            <person name="Bayramov B."/>
            <person name="Abdulazimova A."/>
            <person name="Shahmuradov I."/>
        </authorList>
    </citation>
    <scope>NUCLEOTIDE SEQUENCE [LARGE SCALE GENOMIC DNA]</scope>
    <source>
        <strain evidence="3">cv. AG2017</strain>
        <tissue evidence="2">Leaf</tissue>
    </source>
</reference>
<evidence type="ECO:0000313" key="3">
    <source>
        <dbReference type="Proteomes" id="UP000233551"/>
    </source>
</evidence>